<sequence length="100" mass="10713">MSILLIATCFLFLFAVAGLVAAATESTGPAESQDNDDPDAAGHAELQWLFDDSAPPIAWQPPDLPWTEELDSYSPVLDESDFHVGAFSCHDWGDGTGSGW</sequence>
<dbReference type="RefSeq" id="WP_079723165.1">
    <property type="nucleotide sequence ID" value="NZ_BMCL01000003.1"/>
</dbReference>
<evidence type="ECO:0008006" key="4">
    <source>
        <dbReference type="Google" id="ProtNLM"/>
    </source>
</evidence>
<protein>
    <recommendedName>
        <fullName evidence="4">Secreted protein</fullName>
    </recommendedName>
</protein>
<name>A0A1T5JHA6_9GAMM</name>
<gene>
    <name evidence="2" type="ORF">SAMN06296058_0790</name>
</gene>
<keyword evidence="3" id="KW-1185">Reference proteome</keyword>
<reference evidence="2 3" key="1">
    <citation type="submission" date="2017-02" db="EMBL/GenBank/DDBJ databases">
        <authorList>
            <person name="Peterson S.W."/>
        </authorList>
    </citation>
    <scope>NUCLEOTIDE SEQUENCE [LARGE SCALE GENOMIC DNA]</scope>
    <source>
        <strain evidence="2 3">P15</strain>
    </source>
</reference>
<organism evidence="2 3">
    <name type="scientific">Pseudoxanthomonas indica</name>
    <dbReference type="NCBI Taxonomy" id="428993"/>
    <lineage>
        <taxon>Bacteria</taxon>
        <taxon>Pseudomonadati</taxon>
        <taxon>Pseudomonadota</taxon>
        <taxon>Gammaproteobacteria</taxon>
        <taxon>Lysobacterales</taxon>
        <taxon>Lysobacteraceae</taxon>
        <taxon>Pseudoxanthomonas</taxon>
    </lineage>
</organism>
<evidence type="ECO:0000313" key="2">
    <source>
        <dbReference type="EMBL" id="SKC50573.1"/>
    </source>
</evidence>
<evidence type="ECO:0000256" key="1">
    <source>
        <dbReference type="SAM" id="SignalP"/>
    </source>
</evidence>
<evidence type="ECO:0000313" key="3">
    <source>
        <dbReference type="Proteomes" id="UP000190341"/>
    </source>
</evidence>
<accession>A0A1T5JHA6</accession>
<keyword evidence="1" id="KW-0732">Signal</keyword>
<dbReference type="Proteomes" id="UP000190341">
    <property type="component" value="Unassembled WGS sequence"/>
</dbReference>
<proteinExistence type="predicted"/>
<dbReference type="EMBL" id="FUZV01000001">
    <property type="protein sequence ID" value="SKC50573.1"/>
    <property type="molecule type" value="Genomic_DNA"/>
</dbReference>
<feature type="signal peptide" evidence="1">
    <location>
        <begin position="1"/>
        <end position="22"/>
    </location>
</feature>
<dbReference type="AlphaFoldDB" id="A0A1T5JHA6"/>
<feature type="chain" id="PRO_5013182650" description="Secreted protein" evidence="1">
    <location>
        <begin position="23"/>
        <end position="100"/>
    </location>
</feature>